<gene>
    <name evidence="10" type="ORF">ATL40_0140</name>
</gene>
<accession>A0A2A9CYA8</accession>
<name>A0A2A9CYA8_9MICO</name>
<dbReference type="EMBL" id="PDJD01000001">
    <property type="protein sequence ID" value="PFG18600.1"/>
    <property type="molecule type" value="Genomic_DNA"/>
</dbReference>
<organism evidence="10 11">
    <name type="scientific">Serinibacter salmoneus</name>
    <dbReference type="NCBI Taxonomy" id="556530"/>
    <lineage>
        <taxon>Bacteria</taxon>
        <taxon>Bacillati</taxon>
        <taxon>Actinomycetota</taxon>
        <taxon>Actinomycetes</taxon>
        <taxon>Micrococcales</taxon>
        <taxon>Beutenbergiaceae</taxon>
        <taxon>Serinibacter</taxon>
    </lineage>
</organism>
<evidence type="ECO:0000256" key="9">
    <source>
        <dbReference type="SAM" id="Phobius"/>
    </source>
</evidence>
<evidence type="ECO:0000256" key="2">
    <source>
        <dbReference type="ARBA" id="ARBA00009212"/>
    </source>
</evidence>
<sequence length="158" mass="16570">MNPVIVTICGVMLAIGAACVVARTERGQSMLDRVVAVDVIVAIVLASVALLSAYTMRIDVLPVLVVLALLGFVGSVTVSRFAAAESDEERRILTPEEAAAQRAERQRLAELDIAEEREGALTGEMPLIVSEGESSGPLEGSLEGAVDEGRSHGAGEDR</sequence>
<feature type="region of interest" description="Disordered" evidence="8">
    <location>
        <begin position="117"/>
        <end position="158"/>
    </location>
</feature>
<keyword evidence="4" id="KW-1003">Cell membrane</keyword>
<reference evidence="10 11" key="1">
    <citation type="submission" date="2017-10" db="EMBL/GenBank/DDBJ databases">
        <title>Sequencing the genomes of 1000 actinobacteria strains.</title>
        <authorList>
            <person name="Klenk H.-P."/>
        </authorList>
    </citation>
    <scope>NUCLEOTIDE SEQUENCE [LARGE SCALE GENOMIC DNA]</scope>
    <source>
        <strain evidence="10 11">DSM 21801</strain>
    </source>
</reference>
<keyword evidence="3" id="KW-0813">Transport</keyword>
<dbReference type="PANTHER" id="PTHR34702:SF1">
    <property type="entry name" value="NA(+)_H(+) ANTIPORTER SUBUNIT F"/>
    <property type="match status" value="1"/>
</dbReference>
<comment type="similarity">
    <text evidence="2">Belongs to the CPA3 antiporters (TC 2.A.63) subunit F family.</text>
</comment>
<dbReference type="GO" id="GO:0005886">
    <property type="term" value="C:plasma membrane"/>
    <property type="evidence" value="ECO:0007669"/>
    <property type="project" value="UniProtKB-SubCell"/>
</dbReference>
<keyword evidence="5 9" id="KW-0812">Transmembrane</keyword>
<evidence type="ECO:0000256" key="6">
    <source>
        <dbReference type="ARBA" id="ARBA00022989"/>
    </source>
</evidence>
<dbReference type="GO" id="GO:0015385">
    <property type="term" value="F:sodium:proton antiporter activity"/>
    <property type="evidence" value="ECO:0007669"/>
    <property type="project" value="TreeGrafter"/>
</dbReference>
<comment type="caution">
    <text evidence="10">The sequence shown here is derived from an EMBL/GenBank/DDBJ whole genome shotgun (WGS) entry which is preliminary data.</text>
</comment>
<evidence type="ECO:0000313" key="10">
    <source>
        <dbReference type="EMBL" id="PFG18600.1"/>
    </source>
</evidence>
<evidence type="ECO:0000256" key="5">
    <source>
        <dbReference type="ARBA" id="ARBA00022692"/>
    </source>
</evidence>
<dbReference type="InterPro" id="IPR007208">
    <property type="entry name" value="MrpF/PhaF-like"/>
</dbReference>
<feature type="compositionally biased region" description="Low complexity" evidence="8">
    <location>
        <begin position="130"/>
        <end position="144"/>
    </location>
</feature>
<feature type="transmembrane region" description="Helical" evidence="9">
    <location>
        <begin position="60"/>
        <end position="83"/>
    </location>
</feature>
<dbReference type="Proteomes" id="UP000224915">
    <property type="component" value="Unassembled WGS sequence"/>
</dbReference>
<evidence type="ECO:0000313" key="11">
    <source>
        <dbReference type="Proteomes" id="UP000224915"/>
    </source>
</evidence>
<dbReference type="RefSeq" id="WP_098467855.1">
    <property type="nucleotide sequence ID" value="NZ_PDJD01000001.1"/>
</dbReference>
<evidence type="ECO:0000256" key="7">
    <source>
        <dbReference type="ARBA" id="ARBA00023136"/>
    </source>
</evidence>
<evidence type="ECO:0000256" key="4">
    <source>
        <dbReference type="ARBA" id="ARBA00022475"/>
    </source>
</evidence>
<proteinExistence type="inferred from homology"/>
<feature type="transmembrane region" description="Helical" evidence="9">
    <location>
        <begin position="34"/>
        <end position="54"/>
    </location>
</feature>
<feature type="compositionally biased region" description="Basic and acidic residues" evidence="8">
    <location>
        <begin position="147"/>
        <end position="158"/>
    </location>
</feature>
<evidence type="ECO:0000256" key="8">
    <source>
        <dbReference type="SAM" id="MobiDB-lite"/>
    </source>
</evidence>
<dbReference type="OrthoDB" id="3733837at2"/>
<evidence type="ECO:0000256" key="1">
    <source>
        <dbReference type="ARBA" id="ARBA00004651"/>
    </source>
</evidence>
<dbReference type="AlphaFoldDB" id="A0A2A9CYA8"/>
<dbReference type="PANTHER" id="PTHR34702">
    <property type="entry name" value="NA(+)/H(+) ANTIPORTER SUBUNIT F1"/>
    <property type="match status" value="1"/>
</dbReference>
<comment type="subcellular location">
    <subcellularLocation>
        <location evidence="1">Cell membrane</location>
        <topology evidence="1">Multi-pass membrane protein</topology>
    </subcellularLocation>
</comment>
<dbReference type="Pfam" id="PF04066">
    <property type="entry name" value="MrpF_PhaF"/>
    <property type="match status" value="1"/>
</dbReference>
<protein>
    <submittedName>
        <fullName evidence="10">Multicomponent Na+:H+ antiporter subunit F</fullName>
    </submittedName>
</protein>
<feature type="transmembrane region" description="Helical" evidence="9">
    <location>
        <begin position="5"/>
        <end position="22"/>
    </location>
</feature>
<evidence type="ECO:0000256" key="3">
    <source>
        <dbReference type="ARBA" id="ARBA00022448"/>
    </source>
</evidence>
<keyword evidence="7 9" id="KW-0472">Membrane</keyword>
<keyword evidence="11" id="KW-1185">Reference proteome</keyword>
<keyword evidence="6 9" id="KW-1133">Transmembrane helix</keyword>